<dbReference type="GO" id="GO:0071949">
    <property type="term" value="F:FAD binding"/>
    <property type="evidence" value="ECO:0007669"/>
    <property type="project" value="InterPro"/>
</dbReference>
<dbReference type="PANTHER" id="PTHR13789">
    <property type="entry name" value="MONOOXYGENASE"/>
    <property type="match status" value="1"/>
</dbReference>
<dbReference type="STRING" id="1245748.A0A229XC99"/>
<proteinExistence type="inferred from homology"/>
<dbReference type="AlphaFoldDB" id="A0A229XC99"/>
<dbReference type="OrthoDB" id="1047367at2759"/>
<dbReference type="PRINTS" id="PR00420">
    <property type="entry name" value="RNGMNOXGNASE"/>
</dbReference>
<dbReference type="SUPFAM" id="SSF51905">
    <property type="entry name" value="FAD/NAD(P)-binding domain"/>
    <property type="match status" value="1"/>
</dbReference>
<accession>A0A229XC99</accession>
<comment type="caution">
    <text evidence="7">The sequence shown here is derived from an EMBL/GenBank/DDBJ whole genome shotgun (WGS) entry which is preliminary data.</text>
</comment>
<dbReference type="Pfam" id="PF01494">
    <property type="entry name" value="FAD_binding_3"/>
    <property type="match status" value="1"/>
</dbReference>
<evidence type="ECO:0000256" key="4">
    <source>
        <dbReference type="ARBA" id="ARBA00023002"/>
    </source>
</evidence>
<dbReference type="Gene3D" id="3.50.50.60">
    <property type="entry name" value="FAD/NAD(P)-binding domain"/>
    <property type="match status" value="1"/>
</dbReference>
<dbReference type="EMBL" id="NIDN02000109">
    <property type="protein sequence ID" value="RLL96475.1"/>
    <property type="molecule type" value="Genomic_DNA"/>
</dbReference>
<feature type="domain" description="FAD-binding" evidence="6">
    <location>
        <begin position="133"/>
        <end position="391"/>
    </location>
</feature>
<name>A0A229XC99_9EURO</name>
<gene>
    <name evidence="7" type="ORF">CFD26_102358</name>
</gene>
<evidence type="ECO:0000256" key="1">
    <source>
        <dbReference type="ARBA" id="ARBA00007992"/>
    </source>
</evidence>
<keyword evidence="8" id="KW-1185">Reference proteome</keyword>
<dbReference type="InterPro" id="IPR036188">
    <property type="entry name" value="FAD/NAD-bd_sf"/>
</dbReference>
<evidence type="ECO:0000256" key="3">
    <source>
        <dbReference type="ARBA" id="ARBA00022827"/>
    </source>
</evidence>
<keyword evidence="4" id="KW-0560">Oxidoreductase</keyword>
<evidence type="ECO:0000313" key="7">
    <source>
        <dbReference type="EMBL" id="RLL96475.1"/>
    </source>
</evidence>
<sequence>MRLQHPNTDSASNMGWRRLSVGVVGGGIGGLAAAIALRRAGHGVTIYERHDFAGEVGASISCAANGTRWLHEWKVDIAKGDPVVLRKLINRDWKTGEPVSVYDLDGYEERWGYVYYMFHRQYMHAMLKDCAMQEEGEGTPVKLLVNHQVASMTKKNDYVTKRKQCKDIDLEAGVITFANGTTVQHDLIVGADGIGSAARSIIGLKPEKKPADSSCLHANVRTEDAVRLGLVDYSQHSALEYWGGQENSWDKIVLSPCNGGSLLSYYCFFPREKGDFTNHIWGGADRPVEELLAPYPELDKQVRAHLAIGQEIRPWRLWVHQPYPYLVHNMVCLLGDAGHPMMPHQSQGACMAIEDAAALGILFRPEYFDGNVAEALQAYQDIRLPRVTKVQAASAKAAVNINERIGFSSNTNIPKYKVASEKDKLTIEEMNGYDMYKDVEEVLAKRRGQPFMQQYIRGLPIGLKLSNGIVLGEQPSAQMKL</sequence>
<organism evidence="7 8">
    <name type="scientific">Aspergillus turcosus</name>
    <dbReference type="NCBI Taxonomy" id="1245748"/>
    <lineage>
        <taxon>Eukaryota</taxon>
        <taxon>Fungi</taxon>
        <taxon>Dikarya</taxon>
        <taxon>Ascomycota</taxon>
        <taxon>Pezizomycotina</taxon>
        <taxon>Eurotiomycetes</taxon>
        <taxon>Eurotiomycetidae</taxon>
        <taxon>Eurotiales</taxon>
        <taxon>Aspergillaceae</taxon>
        <taxon>Aspergillus</taxon>
        <taxon>Aspergillus subgen. Fumigati</taxon>
    </lineage>
</organism>
<evidence type="ECO:0000259" key="6">
    <source>
        <dbReference type="Pfam" id="PF01494"/>
    </source>
</evidence>
<evidence type="ECO:0000256" key="2">
    <source>
        <dbReference type="ARBA" id="ARBA00022630"/>
    </source>
</evidence>
<dbReference type="Pfam" id="PF13450">
    <property type="entry name" value="NAD_binding_8"/>
    <property type="match status" value="1"/>
</dbReference>
<dbReference type="InterPro" id="IPR002938">
    <property type="entry name" value="FAD-bd"/>
</dbReference>
<keyword evidence="3" id="KW-0274">FAD</keyword>
<reference evidence="7 8" key="1">
    <citation type="submission" date="2018-08" db="EMBL/GenBank/DDBJ databases">
        <title>Draft genome sequences of two Aspergillus turcosus clinical strains isolated from bronchoalveolar lavage fluid: one azole-susceptible and the other azole-resistant.</title>
        <authorList>
            <person name="Parent-Michaud M."/>
            <person name="Dufresne P.J."/>
            <person name="Fournier E."/>
            <person name="Martineau C."/>
            <person name="Moreira S."/>
            <person name="Perkins V."/>
            <person name="De Repentigny L."/>
            <person name="Dufresne S.F."/>
        </authorList>
    </citation>
    <scope>NUCLEOTIDE SEQUENCE [LARGE SCALE GENOMIC DNA]</scope>
    <source>
        <strain evidence="7">HMR AF 1038</strain>
    </source>
</reference>
<dbReference type="InterPro" id="IPR050493">
    <property type="entry name" value="FAD-dep_Monooxygenase_BioMet"/>
</dbReference>
<comment type="similarity">
    <text evidence="1">Belongs to the paxM FAD-dependent monooxygenase family.</text>
</comment>
<keyword evidence="2" id="KW-0285">Flavoprotein</keyword>
<keyword evidence="5" id="KW-0503">Monooxygenase</keyword>
<dbReference type="FunFam" id="3.50.50.60:FF:000201">
    <property type="entry name" value="Salicylate hydroxylase protein"/>
    <property type="match status" value="1"/>
</dbReference>
<evidence type="ECO:0000313" key="8">
    <source>
        <dbReference type="Proteomes" id="UP000215289"/>
    </source>
</evidence>
<evidence type="ECO:0000256" key="5">
    <source>
        <dbReference type="ARBA" id="ARBA00023033"/>
    </source>
</evidence>
<dbReference type="PANTHER" id="PTHR13789:SF172">
    <property type="entry name" value="HYDROXYLASE, PUTATIVE (AFU_ORTHOLOGUE AFUA_1G12410)-RELATED"/>
    <property type="match status" value="1"/>
</dbReference>
<dbReference type="Proteomes" id="UP000215289">
    <property type="component" value="Unassembled WGS sequence"/>
</dbReference>
<dbReference type="GO" id="GO:0004497">
    <property type="term" value="F:monooxygenase activity"/>
    <property type="evidence" value="ECO:0007669"/>
    <property type="project" value="UniProtKB-KW"/>
</dbReference>
<protein>
    <recommendedName>
        <fullName evidence="6">FAD-binding domain-containing protein</fullName>
    </recommendedName>
</protein>